<dbReference type="AlphaFoldDB" id="A0AAV4DAU8"/>
<dbReference type="EMBL" id="BLXT01007673">
    <property type="protein sequence ID" value="GFO41152.1"/>
    <property type="molecule type" value="Genomic_DNA"/>
</dbReference>
<keyword evidence="2" id="KW-1185">Reference proteome</keyword>
<gene>
    <name evidence="1" type="ORF">PoB_006765700</name>
</gene>
<reference evidence="1 2" key="1">
    <citation type="journal article" date="2021" name="Elife">
        <title>Chloroplast acquisition without the gene transfer in kleptoplastic sea slugs, Plakobranchus ocellatus.</title>
        <authorList>
            <person name="Maeda T."/>
            <person name="Takahashi S."/>
            <person name="Yoshida T."/>
            <person name="Shimamura S."/>
            <person name="Takaki Y."/>
            <person name="Nagai Y."/>
            <person name="Toyoda A."/>
            <person name="Suzuki Y."/>
            <person name="Arimoto A."/>
            <person name="Ishii H."/>
            <person name="Satoh N."/>
            <person name="Nishiyama T."/>
            <person name="Hasebe M."/>
            <person name="Maruyama T."/>
            <person name="Minagawa J."/>
            <person name="Obokata J."/>
            <person name="Shigenobu S."/>
        </authorList>
    </citation>
    <scope>NUCLEOTIDE SEQUENCE [LARGE SCALE GENOMIC DNA]</scope>
</reference>
<protein>
    <submittedName>
        <fullName evidence="1">Uncharacterized protein</fullName>
    </submittedName>
</protein>
<dbReference type="Proteomes" id="UP000735302">
    <property type="component" value="Unassembled WGS sequence"/>
</dbReference>
<comment type="caution">
    <text evidence="1">The sequence shown here is derived from an EMBL/GenBank/DDBJ whole genome shotgun (WGS) entry which is preliminary data.</text>
</comment>
<organism evidence="1 2">
    <name type="scientific">Plakobranchus ocellatus</name>
    <dbReference type="NCBI Taxonomy" id="259542"/>
    <lineage>
        <taxon>Eukaryota</taxon>
        <taxon>Metazoa</taxon>
        <taxon>Spiralia</taxon>
        <taxon>Lophotrochozoa</taxon>
        <taxon>Mollusca</taxon>
        <taxon>Gastropoda</taxon>
        <taxon>Heterobranchia</taxon>
        <taxon>Euthyneura</taxon>
        <taxon>Panpulmonata</taxon>
        <taxon>Sacoglossa</taxon>
        <taxon>Placobranchoidea</taxon>
        <taxon>Plakobranchidae</taxon>
        <taxon>Plakobranchus</taxon>
    </lineage>
</organism>
<evidence type="ECO:0000313" key="1">
    <source>
        <dbReference type="EMBL" id="GFO41152.1"/>
    </source>
</evidence>
<evidence type="ECO:0000313" key="2">
    <source>
        <dbReference type="Proteomes" id="UP000735302"/>
    </source>
</evidence>
<proteinExistence type="predicted"/>
<sequence>MTASDIDFRIWQRGSGDACGLVYLYLHMEGEDFIIYCVLNENEDRPGLSAVTTRASLQTEAGAVARPKGIQTHCIRPSNLLSRLAPDCVTQTGQLEHWTPVSGRLVS</sequence>
<name>A0AAV4DAU8_9GAST</name>
<accession>A0AAV4DAU8</accession>